<feature type="region of interest" description="Disordered" evidence="1">
    <location>
        <begin position="43"/>
        <end position="72"/>
    </location>
</feature>
<feature type="compositionally biased region" description="Basic and acidic residues" evidence="1">
    <location>
        <begin position="43"/>
        <end position="53"/>
    </location>
</feature>
<sequence>MRERGRESERRRSLPSPEVRQIRGGVSVDSGEWTEVRRRQRKEFRQVDGEQDRSWQTGGYQQRSISTPRLPDFYDRHDRSKLDARDHVYLGKSRSRYNMGWDREFHQRGN</sequence>
<evidence type="ECO:0000256" key="1">
    <source>
        <dbReference type="SAM" id="MobiDB-lite"/>
    </source>
</evidence>
<keyword evidence="3" id="KW-1185">Reference proteome</keyword>
<evidence type="ECO:0000313" key="2">
    <source>
        <dbReference type="EMBL" id="MCI31278.1"/>
    </source>
</evidence>
<feature type="compositionally biased region" description="Basic and acidic residues" evidence="1">
    <location>
        <begin position="1"/>
        <end position="12"/>
    </location>
</feature>
<dbReference type="AlphaFoldDB" id="A0A392R3U4"/>
<proteinExistence type="predicted"/>
<feature type="compositionally biased region" description="Polar residues" evidence="1">
    <location>
        <begin position="54"/>
        <end position="67"/>
    </location>
</feature>
<organism evidence="2 3">
    <name type="scientific">Trifolium medium</name>
    <dbReference type="NCBI Taxonomy" id="97028"/>
    <lineage>
        <taxon>Eukaryota</taxon>
        <taxon>Viridiplantae</taxon>
        <taxon>Streptophyta</taxon>
        <taxon>Embryophyta</taxon>
        <taxon>Tracheophyta</taxon>
        <taxon>Spermatophyta</taxon>
        <taxon>Magnoliopsida</taxon>
        <taxon>eudicotyledons</taxon>
        <taxon>Gunneridae</taxon>
        <taxon>Pentapetalae</taxon>
        <taxon>rosids</taxon>
        <taxon>fabids</taxon>
        <taxon>Fabales</taxon>
        <taxon>Fabaceae</taxon>
        <taxon>Papilionoideae</taxon>
        <taxon>50 kb inversion clade</taxon>
        <taxon>NPAAA clade</taxon>
        <taxon>Hologalegina</taxon>
        <taxon>IRL clade</taxon>
        <taxon>Trifolieae</taxon>
        <taxon>Trifolium</taxon>
    </lineage>
</organism>
<accession>A0A392R3U4</accession>
<comment type="caution">
    <text evidence="2">The sequence shown here is derived from an EMBL/GenBank/DDBJ whole genome shotgun (WGS) entry which is preliminary data.</text>
</comment>
<feature type="region of interest" description="Disordered" evidence="1">
    <location>
        <begin position="1"/>
        <end position="26"/>
    </location>
</feature>
<dbReference type="Proteomes" id="UP000265520">
    <property type="component" value="Unassembled WGS sequence"/>
</dbReference>
<dbReference type="EMBL" id="LXQA010185953">
    <property type="protein sequence ID" value="MCI31278.1"/>
    <property type="molecule type" value="Genomic_DNA"/>
</dbReference>
<protein>
    <submittedName>
        <fullName evidence="2">Uncharacterized protein</fullName>
    </submittedName>
</protein>
<evidence type="ECO:0000313" key="3">
    <source>
        <dbReference type="Proteomes" id="UP000265520"/>
    </source>
</evidence>
<name>A0A392R3U4_9FABA</name>
<reference evidence="2 3" key="1">
    <citation type="journal article" date="2018" name="Front. Plant Sci.">
        <title>Red Clover (Trifolium pratense) and Zigzag Clover (T. medium) - A Picture of Genomic Similarities and Differences.</title>
        <authorList>
            <person name="Dluhosova J."/>
            <person name="Istvanek J."/>
            <person name="Nedelnik J."/>
            <person name="Repkova J."/>
        </authorList>
    </citation>
    <scope>NUCLEOTIDE SEQUENCE [LARGE SCALE GENOMIC DNA]</scope>
    <source>
        <strain evidence="3">cv. 10/8</strain>
        <tissue evidence="2">Leaf</tissue>
    </source>
</reference>
<feature type="non-terminal residue" evidence="2">
    <location>
        <position position="110"/>
    </location>
</feature>